<dbReference type="AlphaFoldDB" id="A0A9N8YME0"/>
<gene>
    <name evidence="2" type="ORF">DEBURN_LOCUS581</name>
</gene>
<feature type="chain" id="PRO_5040128919" evidence="1">
    <location>
        <begin position="26"/>
        <end position="272"/>
    </location>
</feature>
<dbReference type="OrthoDB" id="10585966at2759"/>
<evidence type="ECO:0000313" key="2">
    <source>
        <dbReference type="EMBL" id="CAG8433799.1"/>
    </source>
</evidence>
<evidence type="ECO:0000313" key="3">
    <source>
        <dbReference type="Proteomes" id="UP000789706"/>
    </source>
</evidence>
<dbReference type="Proteomes" id="UP000789706">
    <property type="component" value="Unassembled WGS sequence"/>
</dbReference>
<organism evidence="2 3">
    <name type="scientific">Diversispora eburnea</name>
    <dbReference type="NCBI Taxonomy" id="1213867"/>
    <lineage>
        <taxon>Eukaryota</taxon>
        <taxon>Fungi</taxon>
        <taxon>Fungi incertae sedis</taxon>
        <taxon>Mucoromycota</taxon>
        <taxon>Glomeromycotina</taxon>
        <taxon>Glomeromycetes</taxon>
        <taxon>Diversisporales</taxon>
        <taxon>Diversisporaceae</taxon>
        <taxon>Diversispora</taxon>
    </lineage>
</organism>
<evidence type="ECO:0000256" key="1">
    <source>
        <dbReference type="SAM" id="SignalP"/>
    </source>
</evidence>
<name>A0A9N8YME0_9GLOM</name>
<keyword evidence="3" id="KW-1185">Reference proteome</keyword>
<dbReference type="EMBL" id="CAJVPK010000019">
    <property type="protein sequence ID" value="CAG8433799.1"/>
    <property type="molecule type" value="Genomic_DNA"/>
</dbReference>
<accession>A0A9N8YME0</accession>
<comment type="caution">
    <text evidence="2">The sequence shown here is derived from an EMBL/GenBank/DDBJ whole genome shotgun (WGS) entry which is preliminary data.</text>
</comment>
<keyword evidence="1" id="KW-0732">Signal</keyword>
<sequence length="272" mass="31814">MEIKGIVGLLIFYMLLDLISFQALAIPIAKDNISTYNSSSAHNINLKTRQDVDYRVIQVQIPKDGYKCLEVASYNSNNESDFEHVTFFIDGYDPNHYFSLGDSKYAYTDRLYSFRVSKDYFIPPGSDHGVCEGSNIRTEDLKPDFYFKTNWWVSDSNFQPRLNNDYRIIKVQIPEGNYQCLRAISYSPNDDDNVEIYRFIDGYDSNRYYSLGNLMYAYTDRHYFFMVAEGYFIPPGGKHGYCRGSNMETHSNLKLDFSFETNWWMTASNFRN</sequence>
<feature type="signal peptide" evidence="1">
    <location>
        <begin position="1"/>
        <end position="25"/>
    </location>
</feature>
<reference evidence="2" key="1">
    <citation type="submission" date="2021-06" db="EMBL/GenBank/DDBJ databases">
        <authorList>
            <person name="Kallberg Y."/>
            <person name="Tangrot J."/>
            <person name="Rosling A."/>
        </authorList>
    </citation>
    <scope>NUCLEOTIDE SEQUENCE</scope>
    <source>
        <strain evidence="2">AZ414A</strain>
    </source>
</reference>
<proteinExistence type="predicted"/>
<protein>
    <submittedName>
        <fullName evidence="2">11381_t:CDS:1</fullName>
    </submittedName>
</protein>